<dbReference type="PROSITE" id="PS51257">
    <property type="entry name" value="PROKAR_LIPOPROTEIN"/>
    <property type="match status" value="1"/>
</dbReference>
<dbReference type="Proteomes" id="UP000298009">
    <property type="component" value="Unassembled WGS sequence"/>
</dbReference>
<keyword evidence="2" id="KW-1185">Reference proteome</keyword>
<proteinExistence type="predicted"/>
<evidence type="ECO:0008006" key="3">
    <source>
        <dbReference type="Google" id="ProtNLM"/>
    </source>
</evidence>
<dbReference type="AlphaFoldDB" id="A0A4R9I807"/>
<gene>
    <name evidence="1" type="ORF">EHQ24_13640</name>
</gene>
<organism evidence="1 2">
    <name type="scientific">Leptospira noumeaensis</name>
    <dbReference type="NCBI Taxonomy" id="2484964"/>
    <lineage>
        <taxon>Bacteria</taxon>
        <taxon>Pseudomonadati</taxon>
        <taxon>Spirochaetota</taxon>
        <taxon>Spirochaetia</taxon>
        <taxon>Leptospirales</taxon>
        <taxon>Leptospiraceae</taxon>
        <taxon>Leptospira</taxon>
    </lineage>
</organism>
<evidence type="ECO:0000313" key="1">
    <source>
        <dbReference type="EMBL" id="TGK82298.1"/>
    </source>
</evidence>
<sequence length="194" mass="23248">MFLNKIILLLVFSFYGCVYDDKKSEIRILSDKDFNQTIYTRVRIQDSIYQDSVFSNISAIKFFFLNHIPYPVEEPTEKWKNQTLRILISSDENLMNTYQNLFMFEKIQDVYSELKLFPKDTHLTNTFEDNTIYIFLMMDHQSRYHFFKRSMIGFPLIVALRVSIFKNKQQVAFCQQVVKKNTFTNEFLETELGD</sequence>
<dbReference type="EMBL" id="RQFK01000026">
    <property type="protein sequence ID" value="TGK82298.1"/>
    <property type="molecule type" value="Genomic_DNA"/>
</dbReference>
<name>A0A4R9I807_9LEPT</name>
<reference evidence="1" key="1">
    <citation type="journal article" date="2019" name="PLoS Negl. Trop. Dis.">
        <title>Revisiting the worldwide diversity of Leptospira species in the environment.</title>
        <authorList>
            <person name="Vincent A.T."/>
            <person name="Schiettekatte O."/>
            <person name="Bourhy P."/>
            <person name="Veyrier F.J."/>
            <person name="Picardeau M."/>
        </authorList>
    </citation>
    <scope>NUCLEOTIDE SEQUENCE [LARGE SCALE GENOMIC DNA]</scope>
    <source>
        <strain evidence="1">201800287</strain>
    </source>
</reference>
<dbReference type="RefSeq" id="WP_135602125.1">
    <property type="nucleotide sequence ID" value="NZ_RQFK01000026.1"/>
</dbReference>
<dbReference type="OrthoDB" id="330304at2"/>
<protein>
    <recommendedName>
        <fullName evidence="3">Lipoprotein</fullName>
    </recommendedName>
</protein>
<comment type="caution">
    <text evidence="1">The sequence shown here is derived from an EMBL/GenBank/DDBJ whole genome shotgun (WGS) entry which is preliminary data.</text>
</comment>
<evidence type="ECO:0000313" key="2">
    <source>
        <dbReference type="Proteomes" id="UP000298009"/>
    </source>
</evidence>
<accession>A0A4R9I807</accession>